<feature type="coiled-coil region" evidence="13">
    <location>
        <begin position="2599"/>
        <end position="2626"/>
    </location>
</feature>
<dbReference type="InterPro" id="IPR002093">
    <property type="entry name" value="BRCA2_repeat"/>
</dbReference>
<dbReference type="GO" id="GO:0003678">
    <property type="term" value="F:DNA helicase activity"/>
    <property type="evidence" value="ECO:0007669"/>
    <property type="project" value="InterPro"/>
</dbReference>
<proteinExistence type="inferred from homology"/>
<comment type="subcellular location">
    <subcellularLocation>
        <location evidence="2">Nucleus</location>
    </subcellularLocation>
</comment>
<dbReference type="GO" id="GO:0005634">
    <property type="term" value="C:nucleus"/>
    <property type="evidence" value="ECO:0007669"/>
    <property type="project" value="UniProtKB-SubCell"/>
</dbReference>
<sequence length="3382" mass="376130">MGPSGGLHLLLLVFVFSEAIYVYIKVSPIVHGKFGKVTIYEKPERCGDIIVEGDSLGYEIARLGPFNYSCRLIERIDFFERRQDSSLTAFPYYYLVDKREVLECPANSGPYPLSDVLKGASSCAKNSDESCRKLMELRDYCKTIQADDCIVKCSEGEMPKPRSSECCPFITHSNGTRMCCPEGKFPGTYDEGCPKDKMQEGGRCCYYITRNNTRSCCAEGMFPGKHNGEKVCCPHRGSCCRGGLHVDTVENGIAYCCPKGRHFQKISYKKVLCCPEGEKALQGSWECCATIKGQSGKEVCCPANTYPGIDDKGAEVCCPEKGSCCPNGQEVVGLVDNRAICCPKGKRTVSGSSQCCYAVKKKGRDVCCPEGSFPGKDANSNEVCCPQEKACCPQGTVITGEENGRATCCSKGEVFQKTLGGKDLCCPRGQKMLGTSSQCCYTIKQRDAQEVCCPENTFSGKDENGNDVCCPGSRREKCCPEGKLVSGLYKGRATCCPKGETFQEVVNGVDKCCPAGQKLVDEKCCGAVKVNGRDICCPDSYKYPGKYSGSEVCCQHKDRCCPEASEVGGLHRHFAICCPKGETLFVHNDKFICCPQGTVYRGMYNDRSVCCPNAMEWISGSSACCPPDFKYQEEFGKCLKLVPIDPTKNHTIKQLNTYCKILGADPVKIENEAQNKVISTKFPHAIIGLQIPEGQNWSKNGFRWVADGSEPSYKNFAGGEPNNYIKNGGPEYFVRLDGLYWMDVNGTPKWLGVGLQGKLVCMTVFVFSDAIYVYIKVSPIVHGEFGEVIIYEKPERCGDIIVEGDSLGYEIARLGPFNYSCHLIERIDFFERRQNSSPTAFPYYYLVDKREVLECPAMPGPYPLKDILNARPCDDAATRDRACDKLVEVREYCETIPSDDCVVECVEGQMQKPGSAECCSFITIDGKKSCCPDGKFLKKDKDRELRCSTSPDRATVVEGETAYRTVEHDGPPYEGDVPSLHCSNGTLILYSKEEQPRCCSQDNPCCQEGEELVVKYGLAACCPKTYHLQKAPYKGVLCCPEGEKVLDGSWECCATIKGQNGKEVCCPANTYPGKDDKGAEVCCPEKGSCCPEGHDIITLDKIHTYTNVAVCCPNGTVVKDIVDIYTNMKPVCCPPEMRLTKGTSKCCSHTLQYNPVFGKCIGTVKIVGKPQNQREMNKHCSDIGAQPVKIENEQQNDVLEDSIIGLQIPEGWEWGEENFRWVSDNSKPNYTNWRFTEPNNAQYFTGFGTESIMQLDEDEFRGFAMASGRNVEIPPEALNRARHLLQIENEENEPTPVPPTPDSAPMTPVRTPVISRLSLTSQSGVTTPIRSHGLSSLNAKTTPVRTPGLRTPGNTQFRSPMATSRTPTSLSRTPISAKKNSKFRSPVIKREDIVTHRPREHPFSFPFPPYEIQKNLMEALTAAINARRVGIFESPTGTGKSLSTICAVLTWLNQFEANRRSELQQKMKNLEQGASADDEGSDWISAQKAKFTAKKELSKLEDDAAEVRKVDERLKEAREGRRKRVDGRKRKHDEDADSDEDMFADCVAKSPVDDADSDLLLDDEEARQSEVEEATLKCTKIYYASRTHSQLEQFLEEIRKTSFEPRVVQLASRQALCVNEEVRSLKNLNLMNERCLEMRKAKNSSQKTSKIDEEPASTRRNQKKVLCKCEFAKSDAVEDLADKILATDAAVRDIETLAKTGREMIACSYYASRKAQHLCEIVLLPYQILLHEKTRSIWGVDLKDNVVVIDEAHNLLSTVADIHSVELSLPQLTVGLSLVREYHEKFKERLSPSNLSHIEQLQKVIMLLEKKLGECAKTETDSIYSMAAFITELGLYEVNLFDVLSYAERTNLCNKFHGFFKRYCGRVNQKDKAKEEPKLSGVALLMKKRAEAKSGVTEDAELEENEEEQEKTRMSSPMYQIVSFIEALTNRCSDGRLLLKREEPAAGTSATYRFLLLNPAEKLKDLVKEARSVLLVGGTMEPAEQLIDAFERVCEVPKDSIARFSCGHVVGDDQLTAVSLARGPNGQDLTLTYANRLAPQVTLAIGMTFVNLFRQIPNGVVAFFASYDYMANFISQLKANKTYERINNIKPIFVEKRGASTKVWNDFQKQAKTAKGAMLCAVVGGKLSEGINFSDELGRCVFMVGLPYPNKNSVELQEKMKYLDQYVRKGAGSEHYEACCMHAVNQAIGRAIRHRNDYAAIVLLDARYAQPRISNALPKWISGSVARTSRHPFEWLSLVWNMSFVRSLFGASGEEDSTSEVNSIVDKLLERIEYSDTLDDRRNALRELRSIARVGRDHIAQTGLKTFLPIIERESNNVEFVAIVLDIFVTVLGDSENGYEEDVVGKRFAETLIEEPKFIRNLMELVALSDFSVRQALVQLFTSLLCHRRSKIQSAILEQPMSVVELADLLQDKREVIRNGVVLMMRELSRANTEIQQLLAYQNVFGVLFEAIEMELSDSIVIEDCLCIMLNLLKKNATNQELFRETGLIQKLISLLNSLLTPLADEDNPGSEWSKQKITNLIFILQVVRSLDVENLIVDAREAIARRGILGDLCKVLIDESGTSTEANDMMRMLFPGGDAVAVSKKNRGDVVASFKDHMKKQDKQISSLTEQVHQLTTKIDGLTQALKMDMSGRFLHLFLLLVVFVFSDAIYVYIKVSPIVHGEFGKVTIYEKPERCEDIIVEGDSLGYEIARLGPFNYSCRLIERIDFFERRQDSSPTAFPYYYLVDKRGELKCPANSGPYPLSDVLKDTSSCAKNRDESCRKLMELRDYCKTIQADDCIVKCSEGEMPKPRSSECCLFITHSNGTRMSCPEGKFPGTYDGEGVCCPEKDTCCPEGEDMVKVENGEAVCKKKEEKTDQPSSTSTTPTTASTTTTETTTTITSTEAATTTTAEKCPKGQMLKPEGAGCCSFITDKGQSSCCPDGMFSGTYDGKGVCCPEKGSCCPNGQEVGGRVDNRAICCPKGKRTVSGSSQCCYAVKKKGRDVCCPEGSFPGKDTNSNEVCCPQERTCCPQGTLVAGEENGRATCCSKGEVFQKTLGGKDLCCPRGQKMLGTSSQCCYTIKQRDAQEVCCPENTFSGKDENGNDVCCPGSRREKCCPEGKLVSGLYKGRATCCPKGETFQEVVNGVDKCCPAGQKLVDEKCCGAVKVNGRDICCPDSYKYPGKYSGSEVCCQHKDRCCPEASEVGGLHRHFAICCPKGETLFVHNDKFICCPQGTVYRGMYNDRSVCCPNAMEWITGSPFCCPRGFDYQAEFRKCLKRVPIEGKPQNQREMNKHCSDIGAQPVKIVNKEQNNAIGDSIIGLQIPEGWEWGKENFRWVSDNSEPTYTNWRRSEPNNLQKSRGTEFFVRIGYDATTWIDVTANGNYMPKPPMITCMTEAYER</sequence>
<dbReference type="InterPro" id="IPR011989">
    <property type="entry name" value="ARM-like"/>
</dbReference>
<organism evidence="17 18">
    <name type="scientific">Steinernema hermaphroditum</name>
    <dbReference type="NCBI Taxonomy" id="289476"/>
    <lineage>
        <taxon>Eukaryota</taxon>
        <taxon>Metazoa</taxon>
        <taxon>Ecdysozoa</taxon>
        <taxon>Nematoda</taxon>
        <taxon>Chromadorea</taxon>
        <taxon>Rhabditida</taxon>
        <taxon>Tylenchina</taxon>
        <taxon>Panagrolaimomorpha</taxon>
        <taxon>Strongyloidoidea</taxon>
        <taxon>Steinernematidae</taxon>
        <taxon>Steinernema</taxon>
    </lineage>
</organism>
<dbReference type="InterPro" id="IPR027417">
    <property type="entry name" value="P-loop_NTPase"/>
</dbReference>
<dbReference type="NCBIfam" id="TIGR00604">
    <property type="entry name" value="rad3"/>
    <property type="match status" value="1"/>
</dbReference>
<evidence type="ECO:0000256" key="4">
    <source>
        <dbReference type="ARBA" id="ARBA00022723"/>
    </source>
</evidence>
<dbReference type="SMART" id="SM00488">
    <property type="entry name" value="DEXDc2"/>
    <property type="match status" value="1"/>
</dbReference>
<evidence type="ECO:0000256" key="7">
    <source>
        <dbReference type="ARBA" id="ARBA00022806"/>
    </source>
</evidence>
<keyword evidence="8" id="KW-0067">ATP-binding</keyword>
<feature type="chain" id="PRO_5041320035" description="Helicase ATP-binding domain-containing protein" evidence="15">
    <location>
        <begin position="20"/>
        <end position="3382"/>
    </location>
</feature>
<dbReference type="InterPro" id="IPR001304">
    <property type="entry name" value="C-type_lectin-like"/>
</dbReference>
<dbReference type="Pfam" id="PF13307">
    <property type="entry name" value="Helicase_C_2"/>
    <property type="match status" value="1"/>
</dbReference>
<evidence type="ECO:0000256" key="11">
    <source>
        <dbReference type="ARBA" id="ARBA00023235"/>
    </source>
</evidence>
<keyword evidence="6" id="KW-0378">Hydrolase</keyword>
<gene>
    <name evidence="17" type="ORF">QR680_008071</name>
</gene>
<evidence type="ECO:0000256" key="14">
    <source>
        <dbReference type="SAM" id="MobiDB-lite"/>
    </source>
</evidence>
<feature type="signal peptide" evidence="15">
    <location>
        <begin position="1"/>
        <end position="19"/>
    </location>
</feature>
<dbReference type="PANTHER" id="PTHR11472">
    <property type="entry name" value="DNA REPAIR DEAD HELICASE RAD3/XP-D SUBFAMILY MEMBER"/>
    <property type="match status" value="1"/>
</dbReference>
<dbReference type="InterPro" id="IPR014013">
    <property type="entry name" value="Helic_SF1/SF2_ATP-bd_DinG/Rad3"/>
</dbReference>
<dbReference type="PANTHER" id="PTHR11472:SF41">
    <property type="entry name" value="ATP-DEPENDENT DNA HELICASE DDX11-RELATED"/>
    <property type="match status" value="1"/>
</dbReference>
<evidence type="ECO:0000259" key="16">
    <source>
        <dbReference type="PROSITE" id="PS51193"/>
    </source>
</evidence>
<accession>A0AA39M774</accession>
<dbReference type="GO" id="GO:0005524">
    <property type="term" value="F:ATP binding"/>
    <property type="evidence" value="ECO:0007669"/>
    <property type="project" value="UniProtKB-KW"/>
</dbReference>
<evidence type="ECO:0000256" key="5">
    <source>
        <dbReference type="ARBA" id="ARBA00022741"/>
    </source>
</evidence>
<comment type="caution">
    <text evidence="17">The sequence shown here is derived from an EMBL/GenBank/DDBJ whole genome shotgun (WGS) entry which is preliminary data.</text>
</comment>
<dbReference type="CDD" id="cd18788">
    <property type="entry name" value="SF2_C_XPD"/>
    <property type="match status" value="1"/>
</dbReference>
<dbReference type="InterPro" id="IPR006554">
    <property type="entry name" value="Helicase-like_DEXD_c2"/>
</dbReference>
<dbReference type="GO" id="GO:0016818">
    <property type="term" value="F:hydrolase activity, acting on acid anhydrides, in phosphorus-containing anhydrides"/>
    <property type="evidence" value="ECO:0007669"/>
    <property type="project" value="InterPro"/>
</dbReference>
<feature type="domain" description="Helicase ATP-binding" evidence="16">
    <location>
        <begin position="1399"/>
        <end position="1815"/>
    </location>
</feature>
<dbReference type="InterPro" id="IPR016187">
    <property type="entry name" value="CTDL_fold"/>
</dbReference>
<dbReference type="Proteomes" id="UP001175271">
    <property type="component" value="Unassembled WGS sequence"/>
</dbReference>
<evidence type="ECO:0000256" key="8">
    <source>
        <dbReference type="ARBA" id="ARBA00022840"/>
    </source>
</evidence>
<evidence type="ECO:0000256" key="10">
    <source>
        <dbReference type="ARBA" id="ARBA00023014"/>
    </source>
</evidence>
<keyword evidence="10" id="KW-0411">Iron-sulfur</keyword>
<dbReference type="Gene3D" id="1.25.10.10">
    <property type="entry name" value="Leucine-rich Repeat Variant"/>
    <property type="match status" value="1"/>
</dbReference>
<evidence type="ECO:0000256" key="9">
    <source>
        <dbReference type="ARBA" id="ARBA00023004"/>
    </source>
</evidence>
<keyword evidence="7" id="KW-0347">Helicase</keyword>
<keyword evidence="15" id="KW-0732">Signal</keyword>
<dbReference type="GO" id="GO:0006139">
    <property type="term" value="P:nucleobase-containing compound metabolic process"/>
    <property type="evidence" value="ECO:0007669"/>
    <property type="project" value="InterPro"/>
</dbReference>
<evidence type="ECO:0000313" key="18">
    <source>
        <dbReference type="Proteomes" id="UP001175271"/>
    </source>
</evidence>
<feature type="region of interest" description="Disordered" evidence="14">
    <location>
        <begin position="1517"/>
        <end position="1539"/>
    </location>
</feature>
<evidence type="ECO:0000256" key="2">
    <source>
        <dbReference type="ARBA" id="ARBA00004123"/>
    </source>
</evidence>
<feature type="region of interest" description="Disordered" evidence="14">
    <location>
        <begin position="2853"/>
        <end position="2885"/>
    </location>
</feature>
<evidence type="ECO:0000256" key="6">
    <source>
        <dbReference type="ARBA" id="ARBA00022801"/>
    </source>
</evidence>
<evidence type="ECO:0000256" key="15">
    <source>
        <dbReference type="SAM" id="SignalP"/>
    </source>
</evidence>
<keyword evidence="12" id="KW-0539">Nucleus</keyword>
<dbReference type="Gene3D" id="3.40.50.300">
    <property type="entry name" value="P-loop containing nucleotide triphosphate hydrolases"/>
    <property type="match status" value="3"/>
</dbReference>
<evidence type="ECO:0000256" key="1">
    <source>
        <dbReference type="ARBA" id="ARBA00001966"/>
    </source>
</evidence>
<dbReference type="PROSITE" id="PS50138">
    <property type="entry name" value="BRCA2_REPEAT"/>
    <property type="match status" value="1"/>
</dbReference>
<feature type="compositionally biased region" description="Low complexity" evidence="14">
    <location>
        <begin position="2861"/>
        <end position="2885"/>
    </location>
</feature>
<dbReference type="Gene3D" id="3.10.100.10">
    <property type="entry name" value="Mannose-Binding Protein A, subunit A"/>
    <property type="match status" value="3"/>
</dbReference>
<dbReference type="GO" id="GO:0003677">
    <property type="term" value="F:DNA binding"/>
    <property type="evidence" value="ECO:0007669"/>
    <property type="project" value="InterPro"/>
</dbReference>
<dbReference type="InterPro" id="IPR016186">
    <property type="entry name" value="C-type_lectin-like/link_sf"/>
</dbReference>
<dbReference type="SUPFAM" id="SSF56436">
    <property type="entry name" value="C-type lectin-like"/>
    <property type="match status" value="3"/>
</dbReference>
<feature type="compositionally biased region" description="Polar residues" evidence="14">
    <location>
        <begin position="1321"/>
        <end position="1344"/>
    </location>
</feature>
<dbReference type="GO" id="GO:0034085">
    <property type="term" value="P:establishment of sister chromatid cohesion"/>
    <property type="evidence" value="ECO:0007669"/>
    <property type="project" value="TreeGrafter"/>
</dbReference>
<keyword evidence="13" id="KW-0175">Coiled coil</keyword>
<evidence type="ECO:0000256" key="13">
    <source>
        <dbReference type="SAM" id="Coils"/>
    </source>
</evidence>
<dbReference type="InterPro" id="IPR010614">
    <property type="entry name" value="RAD3-like_helicase_DEAD"/>
</dbReference>
<comment type="similarity">
    <text evidence="3">Belongs to the DEAD box helicase family. DEAH subfamily. DDX11/CHL1 sub-subfamily.</text>
</comment>
<dbReference type="CDD" id="cd00037">
    <property type="entry name" value="CLECT"/>
    <property type="match status" value="1"/>
</dbReference>
<dbReference type="EMBL" id="JAUCMV010000001">
    <property type="protein sequence ID" value="KAK0423303.1"/>
    <property type="molecule type" value="Genomic_DNA"/>
</dbReference>
<reference evidence="17" key="1">
    <citation type="submission" date="2023-06" db="EMBL/GenBank/DDBJ databases">
        <title>Genomic analysis of the entomopathogenic nematode Steinernema hermaphroditum.</title>
        <authorList>
            <person name="Schwarz E.M."/>
            <person name="Heppert J.K."/>
            <person name="Baniya A."/>
            <person name="Schwartz H.T."/>
            <person name="Tan C.-H."/>
            <person name="Antoshechkin I."/>
            <person name="Sternberg P.W."/>
            <person name="Goodrich-Blair H."/>
            <person name="Dillman A.R."/>
        </authorList>
    </citation>
    <scope>NUCLEOTIDE SEQUENCE</scope>
    <source>
        <strain evidence="17">PS9179</strain>
        <tissue evidence="17">Whole animal</tissue>
    </source>
</reference>
<dbReference type="SUPFAM" id="SSF52540">
    <property type="entry name" value="P-loop containing nucleoside triphosphate hydrolases"/>
    <property type="match status" value="1"/>
</dbReference>
<feature type="region of interest" description="Disordered" evidence="14">
    <location>
        <begin position="1321"/>
        <end position="1383"/>
    </location>
</feature>
<dbReference type="InterPro" id="IPR016024">
    <property type="entry name" value="ARM-type_fold"/>
</dbReference>
<keyword evidence="11" id="KW-0413">Isomerase</keyword>
<feature type="compositionally biased region" description="Polar residues" evidence="14">
    <location>
        <begin position="1352"/>
        <end position="1362"/>
    </location>
</feature>
<dbReference type="InterPro" id="IPR013020">
    <property type="entry name" value="Rad3/Chl1-like"/>
</dbReference>
<keyword evidence="18" id="KW-1185">Reference proteome</keyword>
<dbReference type="SMART" id="SM00034">
    <property type="entry name" value="CLECT"/>
    <property type="match status" value="2"/>
</dbReference>
<dbReference type="InterPro" id="IPR006555">
    <property type="entry name" value="ATP-dep_Helicase_C"/>
</dbReference>
<keyword evidence="5" id="KW-0547">Nucleotide-binding</keyword>
<dbReference type="GO" id="GO:0051536">
    <property type="term" value="F:iron-sulfur cluster binding"/>
    <property type="evidence" value="ECO:0007669"/>
    <property type="project" value="UniProtKB-KW"/>
</dbReference>
<feature type="compositionally biased region" description="Basic residues" evidence="14">
    <location>
        <begin position="1520"/>
        <end position="1531"/>
    </location>
</feature>
<dbReference type="SUPFAM" id="SSF48371">
    <property type="entry name" value="ARM repeat"/>
    <property type="match status" value="1"/>
</dbReference>
<dbReference type="GO" id="GO:0046872">
    <property type="term" value="F:metal ion binding"/>
    <property type="evidence" value="ECO:0007669"/>
    <property type="project" value="UniProtKB-KW"/>
</dbReference>
<dbReference type="Pfam" id="PF06733">
    <property type="entry name" value="DEAD_2"/>
    <property type="match status" value="1"/>
</dbReference>
<feature type="compositionally biased region" description="Low complexity" evidence="14">
    <location>
        <begin position="1363"/>
        <end position="1376"/>
    </location>
</feature>
<name>A0AA39M774_9BILA</name>
<dbReference type="SMART" id="SM00491">
    <property type="entry name" value="HELICc2"/>
    <property type="match status" value="1"/>
</dbReference>
<evidence type="ECO:0000256" key="3">
    <source>
        <dbReference type="ARBA" id="ARBA00008435"/>
    </source>
</evidence>
<dbReference type="InterPro" id="IPR045028">
    <property type="entry name" value="DinG/Rad3-like"/>
</dbReference>
<evidence type="ECO:0000313" key="17">
    <source>
        <dbReference type="EMBL" id="KAK0423303.1"/>
    </source>
</evidence>
<comment type="cofactor">
    <cofactor evidence="1">
        <name>[4Fe-4S] cluster</name>
        <dbReference type="ChEBI" id="CHEBI:49883"/>
    </cofactor>
</comment>
<keyword evidence="9" id="KW-0408">Iron</keyword>
<dbReference type="PROSITE" id="PS51193">
    <property type="entry name" value="HELICASE_ATP_BIND_2"/>
    <property type="match status" value="1"/>
</dbReference>
<protein>
    <recommendedName>
        <fullName evidence="16">Helicase ATP-binding domain-containing protein</fullName>
    </recommendedName>
</protein>
<keyword evidence="4" id="KW-0479">Metal-binding</keyword>
<evidence type="ECO:0000256" key="12">
    <source>
        <dbReference type="ARBA" id="ARBA00023242"/>
    </source>
</evidence>